<name>A0A8S9RVU6_BRACR</name>
<accession>A0A8S9RVU6</accession>
<evidence type="ECO:0000313" key="2">
    <source>
        <dbReference type="Proteomes" id="UP000712600"/>
    </source>
</evidence>
<evidence type="ECO:0000313" key="1">
    <source>
        <dbReference type="EMBL" id="KAF3585455.1"/>
    </source>
</evidence>
<sequence>HDSCISLLEHMQNCVDHPDEISKLAVVLDSGDKIELLADKTENLRSQTHIATKLIRNPPGIVRQKKLTWLGT</sequence>
<gene>
    <name evidence="1" type="ORF">F2Q69_00025845</name>
</gene>
<proteinExistence type="predicted"/>
<reference evidence="1" key="1">
    <citation type="submission" date="2019-12" db="EMBL/GenBank/DDBJ databases">
        <title>Genome sequencing and annotation of Brassica cretica.</title>
        <authorList>
            <person name="Studholme D.J."/>
            <person name="Sarris P."/>
        </authorList>
    </citation>
    <scope>NUCLEOTIDE SEQUENCE</scope>
    <source>
        <strain evidence="1">PFS-109/04</strain>
        <tissue evidence="1">Leaf</tissue>
    </source>
</reference>
<comment type="caution">
    <text evidence="1">The sequence shown here is derived from an EMBL/GenBank/DDBJ whole genome shotgun (WGS) entry which is preliminary data.</text>
</comment>
<dbReference type="AlphaFoldDB" id="A0A8S9RVU6"/>
<feature type="non-terminal residue" evidence="1">
    <location>
        <position position="1"/>
    </location>
</feature>
<organism evidence="1 2">
    <name type="scientific">Brassica cretica</name>
    <name type="common">Mustard</name>
    <dbReference type="NCBI Taxonomy" id="69181"/>
    <lineage>
        <taxon>Eukaryota</taxon>
        <taxon>Viridiplantae</taxon>
        <taxon>Streptophyta</taxon>
        <taxon>Embryophyta</taxon>
        <taxon>Tracheophyta</taxon>
        <taxon>Spermatophyta</taxon>
        <taxon>Magnoliopsida</taxon>
        <taxon>eudicotyledons</taxon>
        <taxon>Gunneridae</taxon>
        <taxon>Pentapetalae</taxon>
        <taxon>rosids</taxon>
        <taxon>malvids</taxon>
        <taxon>Brassicales</taxon>
        <taxon>Brassicaceae</taxon>
        <taxon>Brassiceae</taxon>
        <taxon>Brassica</taxon>
    </lineage>
</organism>
<dbReference type="Proteomes" id="UP000712600">
    <property type="component" value="Unassembled WGS sequence"/>
</dbReference>
<dbReference type="EMBL" id="QGKX02000088">
    <property type="protein sequence ID" value="KAF3585455.1"/>
    <property type="molecule type" value="Genomic_DNA"/>
</dbReference>
<protein>
    <submittedName>
        <fullName evidence="1">Uncharacterized protein</fullName>
    </submittedName>
</protein>